<keyword evidence="2" id="KW-1185">Reference proteome</keyword>
<organism evidence="1 2">
    <name type="scientific">Coptis chinensis</name>
    <dbReference type="NCBI Taxonomy" id="261450"/>
    <lineage>
        <taxon>Eukaryota</taxon>
        <taxon>Viridiplantae</taxon>
        <taxon>Streptophyta</taxon>
        <taxon>Embryophyta</taxon>
        <taxon>Tracheophyta</taxon>
        <taxon>Spermatophyta</taxon>
        <taxon>Magnoliopsida</taxon>
        <taxon>Ranunculales</taxon>
        <taxon>Ranunculaceae</taxon>
        <taxon>Coptidoideae</taxon>
        <taxon>Coptis</taxon>
    </lineage>
</organism>
<name>A0A835HSJ9_9MAGN</name>
<comment type="caution">
    <text evidence="1">The sequence shown here is derived from an EMBL/GenBank/DDBJ whole genome shotgun (WGS) entry which is preliminary data.</text>
</comment>
<evidence type="ECO:0000313" key="1">
    <source>
        <dbReference type="EMBL" id="KAF9604981.1"/>
    </source>
</evidence>
<dbReference type="FunFam" id="2.20.25.690:FF:000001">
    <property type="entry name" value="Tripeptidyl-peptidase 2"/>
    <property type="match status" value="1"/>
</dbReference>
<sequence>MPNKEIAADWFIESNPQFDGRGVIIAVFDSGVDPAADGLKLSINKEILLLNFSTSGDIDSSKVIKADANGCITGASGISLVVNPSWTNPTGEWHVGCKLVYELFTSSLTSRLKKERKKKWDEKNQEAIAEAVKNLDQFDQVISIN</sequence>
<dbReference type="Proteomes" id="UP000631114">
    <property type="component" value="Unassembled WGS sequence"/>
</dbReference>
<evidence type="ECO:0008006" key="3">
    <source>
        <dbReference type="Google" id="ProtNLM"/>
    </source>
</evidence>
<accession>A0A835HSJ9</accession>
<dbReference type="OrthoDB" id="1704526at2759"/>
<dbReference type="EMBL" id="JADFTS010000005">
    <property type="protein sequence ID" value="KAF9604981.1"/>
    <property type="molecule type" value="Genomic_DNA"/>
</dbReference>
<dbReference type="AlphaFoldDB" id="A0A835HSJ9"/>
<proteinExistence type="predicted"/>
<protein>
    <recommendedName>
        <fullName evidence="3">Peptidase S8/S53 domain-containing protein</fullName>
    </recommendedName>
</protein>
<dbReference type="Gene3D" id="2.20.25.690">
    <property type="match status" value="1"/>
</dbReference>
<gene>
    <name evidence="1" type="ORF">IFM89_011674</name>
</gene>
<evidence type="ECO:0000313" key="2">
    <source>
        <dbReference type="Proteomes" id="UP000631114"/>
    </source>
</evidence>
<reference evidence="1 2" key="1">
    <citation type="submission" date="2020-10" db="EMBL/GenBank/DDBJ databases">
        <title>The Coptis chinensis genome and diversification of protoberbering-type alkaloids.</title>
        <authorList>
            <person name="Wang B."/>
            <person name="Shu S."/>
            <person name="Song C."/>
            <person name="Liu Y."/>
        </authorList>
    </citation>
    <scope>NUCLEOTIDE SEQUENCE [LARGE SCALE GENOMIC DNA]</scope>
    <source>
        <strain evidence="1">HL-2020</strain>
        <tissue evidence="1">Leaf</tissue>
    </source>
</reference>